<feature type="domain" description="Histidine kinase" evidence="11">
    <location>
        <begin position="241"/>
        <end position="445"/>
    </location>
</feature>
<evidence type="ECO:0000313" key="12">
    <source>
        <dbReference type="EMBL" id="MBA4502829.1"/>
    </source>
</evidence>
<keyword evidence="6 10" id="KW-0812">Transmembrane</keyword>
<dbReference type="PRINTS" id="PR00344">
    <property type="entry name" value="BCTRLSENSOR"/>
</dbReference>
<comment type="caution">
    <text evidence="12">The sequence shown here is derived from an EMBL/GenBank/DDBJ whole genome shotgun (WGS) entry which is preliminary data.</text>
</comment>
<dbReference type="InterPro" id="IPR004358">
    <property type="entry name" value="Sig_transdc_His_kin-like_C"/>
</dbReference>
<protein>
    <recommendedName>
        <fullName evidence="3">histidine kinase</fullName>
        <ecNumber evidence="3">2.7.13.3</ecNumber>
    </recommendedName>
</protein>
<sequence>MRQSCCDTRSQSVRQRHKAILLSPDLEWRHLLNGYHASLLQLTYIRTLVLFVHSGALIFALFILHLNLDAWLLGSVLAALLLLNLMTFARLHSPLPVTDWELFSQVCADMVLYGCLLYQSGGATNPFIFTLLVPLLITAATLPKRFTLLMALMVVALYSILLRHFQPLIVPGDSHQHRLLNLFDLHIIGMWVNFLFTVLLVTWFISRMQRSLETQARALQQERERHIQDQQLLSLATMAAGTAHELGTPLATMQVTLKEMTLDYPNEPDLQDDIALLQEQVQLCSQRLRQLSLKVRDEPDRAAPIAPDQLLNSVIEEWTLMRPGISYTLTLATPDQARIDDSTALRQALLNLLNNAADACPEHINIRLFSPTPDQAQLHIRDRGPGLPLEQADQLGKPFVTTKGRGLGIGLFLTTSTLARHQGEVRLYNHPEGGTLTEVSLPLLPPVTPFHAKESPHVQATADR</sequence>
<feature type="transmembrane region" description="Helical" evidence="10">
    <location>
        <begin position="185"/>
        <end position="205"/>
    </location>
</feature>
<evidence type="ECO:0000256" key="7">
    <source>
        <dbReference type="ARBA" id="ARBA00022777"/>
    </source>
</evidence>
<dbReference type="Gene3D" id="1.10.287.130">
    <property type="match status" value="1"/>
</dbReference>
<dbReference type="InterPro" id="IPR036890">
    <property type="entry name" value="HATPase_C_sf"/>
</dbReference>
<evidence type="ECO:0000313" key="13">
    <source>
        <dbReference type="Proteomes" id="UP000538931"/>
    </source>
</evidence>
<evidence type="ECO:0000256" key="6">
    <source>
        <dbReference type="ARBA" id="ARBA00022692"/>
    </source>
</evidence>
<dbReference type="InterPro" id="IPR003594">
    <property type="entry name" value="HATPase_dom"/>
</dbReference>
<keyword evidence="7 12" id="KW-0418">Kinase</keyword>
<organism evidence="12 13">
    <name type="scientific">Marinobacterium marinum</name>
    <dbReference type="NCBI Taxonomy" id="2756129"/>
    <lineage>
        <taxon>Bacteria</taxon>
        <taxon>Pseudomonadati</taxon>
        <taxon>Pseudomonadota</taxon>
        <taxon>Gammaproteobacteria</taxon>
        <taxon>Oceanospirillales</taxon>
        <taxon>Oceanospirillaceae</taxon>
        <taxon>Marinobacterium</taxon>
    </lineage>
</organism>
<evidence type="ECO:0000256" key="5">
    <source>
        <dbReference type="ARBA" id="ARBA00022679"/>
    </source>
</evidence>
<dbReference type="EC" id="2.7.13.3" evidence="3"/>
<dbReference type="Pfam" id="PF02518">
    <property type="entry name" value="HATPase_c"/>
    <property type="match status" value="1"/>
</dbReference>
<keyword evidence="13" id="KW-1185">Reference proteome</keyword>
<comment type="subcellular location">
    <subcellularLocation>
        <location evidence="2">Membrane</location>
    </subcellularLocation>
</comment>
<comment type="catalytic activity">
    <reaction evidence="1">
        <text>ATP + protein L-histidine = ADP + protein N-phospho-L-histidine.</text>
        <dbReference type="EC" id="2.7.13.3"/>
    </reaction>
</comment>
<dbReference type="EMBL" id="JACEMT010000050">
    <property type="protein sequence ID" value="MBA4502829.1"/>
    <property type="molecule type" value="Genomic_DNA"/>
</dbReference>
<dbReference type="SUPFAM" id="SSF55874">
    <property type="entry name" value="ATPase domain of HSP90 chaperone/DNA topoisomerase II/histidine kinase"/>
    <property type="match status" value="1"/>
</dbReference>
<dbReference type="SMART" id="SM00387">
    <property type="entry name" value="HATPase_c"/>
    <property type="match status" value="1"/>
</dbReference>
<dbReference type="InterPro" id="IPR005467">
    <property type="entry name" value="His_kinase_dom"/>
</dbReference>
<feature type="transmembrane region" description="Helical" evidence="10">
    <location>
        <begin position="111"/>
        <end position="137"/>
    </location>
</feature>
<dbReference type="Gene3D" id="3.30.565.10">
    <property type="entry name" value="Histidine kinase-like ATPase, C-terminal domain"/>
    <property type="match status" value="1"/>
</dbReference>
<dbReference type="InterPro" id="IPR003661">
    <property type="entry name" value="HisK_dim/P_dom"/>
</dbReference>
<dbReference type="GO" id="GO:0005886">
    <property type="term" value="C:plasma membrane"/>
    <property type="evidence" value="ECO:0007669"/>
    <property type="project" value="TreeGrafter"/>
</dbReference>
<dbReference type="GO" id="GO:0000155">
    <property type="term" value="F:phosphorelay sensor kinase activity"/>
    <property type="evidence" value="ECO:0007669"/>
    <property type="project" value="InterPro"/>
</dbReference>
<dbReference type="Proteomes" id="UP000538931">
    <property type="component" value="Unassembled WGS sequence"/>
</dbReference>
<dbReference type="SMART" id="SM00388">
    <property type="entry name" value="HisKA"/>
    <property type="match status" value="1"/>
</dbReference>
<evidence type="ECO:0000256" key="3">
    <source>
        <dbReference type="ARBA" id="ARBA00012438"/>
    </source>
</evidence>
<proteinExistence type="predicted"/>
<feature type="transmembrane region" description="Helical" evidence="10">
    <location>
        <begin position="44"/>
        <end position="64"/>
    </location>
</feature>
<evidence type="ECO:0000256" key="4">
    <source>
        <dbReference type="ARBA" id="ARBA00022553"/>
    </source>
</evidence>
<evidence type="ECO:0000256" key="8">
    <source>
        <dbReference type="ARBA" id="ARBA00022989"/>
    </source>
</evidence>
<evidence type="ECO:0000256" key="9">
    <source>
        <dbReference type="ARBA" id="ARBA00023136"/>
    </source>
</evidence>
<evidence type="ECO:0000259" key="11">
    <source>
        <dbReference type="PROSITE" id="PS50109"/>
    </source>
</evidence>
<feature type="transmembrane region" description="Helical" evidence="10">
    <location>
        <begin position="71"/>
        <end position="91"/>
    </location>
</feature>
<feature type="transmembrane region" description="Helical" evidence="10">
    <location>
        <begin position="146"/>
        <end position="165"/>
    </location>
</feature>
<dbReference type="PANTHER" id="PTHR45436">
    <property type="entry name" value="SENSOR HISTIDINE KINASE YKOH"/>
    <property type="match status" value="1"/>
</dbReference>
<dbReference type="PROSITE" id="PS50109">
    <property type="entry name" value="HIS_KIN"/>
    <property type="match status" value="1"/>
</dbReference>
<dbReference type="AlphaFoldDB" id="A0A7W2ACS9"/>
<gene>
    <name evidence="12" type="ORF">H1S06_10695</name>
</gene>
<keyword evidence="8 10" id="KW-1133">Transmembrane helix</keyword>
<dbReference type="InterPro" id="IPR036097">
    <property type="entry name" value="HisK_dim/P_sf"/>
</dbReference>
<accession>A0A7W2ACS9</accession>
<dbReference type="RefSeq" id="WP_181739990.1">
    <property type="nucleotide sequence ID" value="NZ_JACEMT010000050.1"/>
</dbReference>
<reference evidence="12 13" key="1">
    <citation type="submission" date="2020-07" db="EMBL/GenBank/DDBJ databases">
        <title>Bacterium isolated from marien macroalgae.</title>
        <authorList>
            <person name="Zhu K."/>
            <person name="Lu D."/>
            <person name="Du Z."/>
        </authorList>
    </citation>
    <scope>NUCLEOTIDE SEQUENCE [LARGE SCALE GENOMIC DNA]</scope>
    <source>
        <strain evidence="12 13">3-1745</strain>
    </source>
</reference>
<keyword evidence="9 10" id="KW-0472">Membrane</keyword>
<evidence type="ECO:0000256" key="10">
    <source>
        <dbReference type="SAM" id="Phobius"/>
    </source>
</evidence>
<dbReference type="PANTHER" id="PTHR45436:SF1">
    <property type="entry name" value="SENSOR PROTEIN QSEC"/>
    <property type="match status" value="1"/>
</dbReference>
<evidence type="ECO:0000256" key="1">
    <source>
        <dbReference type="ARBA" id="ARBA00000085"/>
    </source>
</evidence>
<dbReference type="InterPro" id="IPR050428">
    <property type="entry name" value="TCS_sensor_his_kinase"/>
</dbReference>
<evidence type="ECO:0000256" key="2">
    <source>
        <dbReference type="ARBA" id="ARBA00004370"/>
    </source>
</evidence>
<keyword evidence="4" id="KW-0597">Phosphoprotein</keyword>
<dbReference type="SUPFAM" id="SSF47384">
    <property type="entry name" value="Homodimeric domain of signal transducing histidine kinase"/>
    <property type="match status" value="1"/>
</dbReference>
<name>A0A7W2ACS9_9GAMM</name>
<dbReference type="CDD" id="cd00082">
    <property type="entry name" value="HisKA"/>
    <property type="match status" value="1"/>
</dbReference>
<keyword evidence="5" id="KW-0808">Transferase</keyword>